<organism evidence="1 2">
    <name type="scientific">Sandarakinorhabdus cyanobacteriorum</name>
    <dbReference type="NCBI Taxonomy" id="1981098"/>
    <lineage>
        <taxon>Bacteria</taxon>
        <taxon>Pseudomonadati</taxon>
        <taxon>Pseudomonadota</taxon>
        <taxon>Alphaproteobacteria</taxon>
        <taxon>Sphingomonadales</taxon>
        <taxon>Sphingosinicellaceae</taxon>
        <taxon>Sandarakinorhabdus</taxon>
    </lineage>
</organism>
<comment type="caution">
    <text evidence="1">The sequence shown here is derived from an EMBL/GenBank/DDBJ whole genome shotgun (WGS) entry which is preliminary data.</text>
</comment>
<proteinExistence type="predicted"/>
<keyword evidence="2" id="KW-1185">Reference proteome</keyword>
<sequence length="100" mass="10865">MSVLLKQGQTQSAVARLLGVTEGAVRYHRRRRAEGAVDGRSRQVAKAVGHAEAIAQWRGACGDGAVNIAALHDWLVREHGYSGSLKSVQRYWARTFPAPA</sequence>
<name>A0A255Y4T7_9SPHN</name>
<feature type="non-terminal residue" evidence="1">
    <location>
        <position position="100"/>
    </location>
</feature>
<evidence type="ECO:0008006" key="3">
    <source>
        <dbReference type="Google" id="ProtNLM"/>
    </source>
</evidence>
<evidence type="ECO:0000313" key="2">
    <source>
        <dbReference type="Proteomes" id="UP000216991"/>
    </source>
</evidence>
<dbReference type="RefSeq" id="WP_133064459.1">
    <property type="nucleotide sequence ID" value="NZ_NOXT01000130.1"/>
</dbReference>
<gene>
    <name evidence="1" type="ORF">CHU93_16880</name>
</gene>
<dbReference type="EMBL" id="NOXT01000130">
    <property type="protein sequence ID" value="OYQ23655.1"/>
    <property type="molecule type" value="Genomic_DNA"/>
</dbReference>
<dbReference type="OrthoDB" id="8481359at2"/>
<protein>
    <recommendedName>
        <fullName evidence="3">Winged helix-turn helix domain-containing protein</fullName>
    </recommendedName>
</protein>
<evidence type="ECO:0000313" key="1">
    <source>
        <dbReference type="EMBL" id="OYQ23655.1"/>
    </source>
</evidence>
<accession>A0A255Y4T7</accession>
<reference evidence="1 2" key="1">
    <citation type="submission" date="2017-07" db="EMBL/GenBank/DDBJ databases">
        <title>Sandarakinorhabdus cyanobacteriorum sp. nov., a novel bacterium isolated from cyanobacterial aggregates in a eutrophic lake.</title>
        <authorList>
            <person name="Cai H."/>
        </authorList>
    </citation>
    <scope>NUCLEOTIDE SEQUENCE [LARGE SCALE GENOMIC DNA]</scope>
    <source>
        <strain evidence="1 2">TH057</strain>
    </source>
</reference>
<dbReference type="AlphaFoldDB" id="A0A255Y4T7"/>
<dbReference type="Proteomes" id="UP000216991">
    <property type="component" value="Unassembled WGS sequence"/>
</dbReference>